<dbReference type="GO" id="GO:0016757">
    <property type="term" value="F:glycosyltransferase activity"/>
    <property type="evidence" value="ECO:0007669"/>
    <property type="project" value="InterPro"/>
</dbReference>
<proteinExistence type="predicted"/>
<evidence type="ECO:0000313" key="3">
    <source>
        <dbReference type="EMBL" id="GMA28015.1"/>
    </source>
</evidence>
<dbReference type="SUPFAM" id="SSF53756">
    <property type="entry name" value="UDP-Glycosyltransferase/glycogen phosphorylase"/>
    <property type="match status" value="1"/>
</dbReference>
<dbReference type="PANTHER" id="PTHR12526">
    <property type="entry name" value="GLYCOSYLTRANSFERASE"/>
    <property type="match status" value="1"/>
</dbReference>
<dbReference type="EMBL" id="BSUL01000001">
    <property type="protein sequence ID" value="GMA28015.1"/>
    <property type="molecule type" value="Genomic_DNA"/>
</dbReference>
<dbReference type="InterPro" id="IPR001296">
    <property type="entry name" value="Glyco_trans_1"/>
</dbReference>
<feature type="domain" description="Glycosyl transferase family 1" evidence="2">
    <location>
        <begin position="12"/>
        <end position="95"/>
    </location>
</feature>
<comment type="caution">
    <text evidence="3">The sequence shown here is derived from an EMBL/GenBank/DDBJ whole genome shotgun (WGS) entry which is preliminary data.</text>
</comment>
<reference evidence="3 4" key="1">
    <citation type="journal article" date="2014" name="Int. J. Syst. Evol. Microbiol.">
        <title>Complete genome sequence of Corynebacterium casei LMG S-19264T (=DSM 44701T), isolated from a smear-ripened cheese.</title>
        <authorList>
            <consortium name="US DOE Joint Genome Institute (JGI-PGF)"/>
            <person name="Walter F."/>
            <person name="Albersmeier A."/>
            <person name="Kalinowski J."/>
            <person name="Ruckert C."/>
        </authorList>
    </citation>
    <scope>NUCLEOTIDE SEQUENCE [LARGE SCALE GENOMIC DNA]</scope>
    <source>
        <strain evidence="3 4">NBRC 112289</strain>
    </source>
</reference>
<name>A0AA37UE06_9MICO</name>
<dbReference type="RefSeq" id="WP_284231119.1">
    <property type="nucleotide sequence ID" value="NZ_BSUL01000001.1"/>
</dbReference>
<protein>
    <recommendedName>
        <fullName evidence="2">Glycosyl transferase family 1 domain-containing protein</fullName>
    </recommendedName>
</protein>
<evidence type="ECO:0000259" key="2">
    <source>
        <dbReference type="Pfam" id="PF00534"/>
    </source>
</evidence>
<dbReference type="Gene3D" id="3.40.50.2000">
    <property type="entry name" value="Glycogen Phosphorylase B"/>
    <property type="match status" value="2"/>
</dbReference>
<evidence type="ECO:0000313" key="4">
    <source>
        <dbReference type="Proteomes" id="UP001157160"/>
    </source>
</evidence>
<evidence type="ECO:0000256" key="1">
    <source>
        <dbReference type="ARBA" id="ARBA00022679"/>
    </source>
</evidence>
<sequence length="132" mass="14345">MIDRVKAEIAADDRIKLMGFLDDEQLAGFYGSIDVFALTSVNAFEAFGIVQVEAMMMGIPVIASDLPGVRVPARETGMGTIVRRRDAGAITEALRVLPTMSFPDDGAARARQLFHVDASTRAYERLAGRLRG</sequence>
<gene>
    <name evidence="3" type="ORF">GCM10025874_12680</name>
</gene>
<dbReference type="Pfam" id="PF00534">
    <property type="entry name" value="Glycos_transf_1"/>
    <property type="match status" value="1"/>
</dbReference>
<dbReference type="Proteomes" id="UP001157160">
    <property type="component" value="Unassembled WGS sequence"/>
</dbReference>
<keyword evidence="1" id="KW-0808">Transferase</keyword>
<organism evidence="3 4">
    <name type="scientific">Arenivirga flava</name>
    <dbReference type="NCBI Taxonomy" id="1930060"/>
    <lineage>
        <taxon>Bacteria</taxon>
        <taxon>Bacillati</taxon>
        <taxon>Actinomycetota</taxon>
        <taxon>Actinomycetes</taxon>
        <taxon>Micrococcales</taxon>
        <taxon>Microbacteriaceae</taxon>
        <taxon>Arenivirga</taxon>
    </lineage>
</organism>
<accession>A0AA37UE06</accession>
<dbReference type="AlphaFoldDB" id="A0AA37UE06"/>
<keyword evidence="4" id="KW-1185">Reference proteome</keyword>